<dbReference type="InterPro" id="IPR053036">
    <property type="entry name" value="CellCycle_DNARepair_Reg"/>
</dbReference>
<sequence>MSPQDNLAKVNMNEPDKSENDGNPPNCGDKAIRVEQDLFKGVQFCICDDVDAAEEVKKVLVEGGGKLVNYLSDIATHLIANNPDHQDVCQALEIYEKPVVTSRWVWLSAKAGCLLPTAAFSPLKNRLMSGVVACPSNLQREDLDALWAMITYHGGHFQINLDKMCTHLISGKAEGVKYEKALTMSDKIKIVTPDWVIDSIKGKALCDEELYHPKLLILPGDKVETKNETSITPVSIHDTMNMITSTISEQQSNTVTSAPSTQVTLRTVSLPPPTMVASVNAPGLGQQARPLRVLVPSQNQELNPVVPQQSGQPRQVYLALQQPQIRQQQVNLAQVRQHAPRGPVTEGVQPVKPIILQQRIQPPGNLDFSAIKTQTVTHSMLIFTILILFDRGRMV</sequence>
<feature type="region of interest" description="Disordered" evidence="1">
    <location>
        <begin position="1"/>
        <end position="27"/>
    </location>
</feature>
<dbReference type="PROSITE" id="PS50172">
    <property type="entry name" value="BRCT"/>
    <property type="match status" value="2"/>
</dbReference>
<proteinExistence type="predicted"/>
<feature type="domain" description="BRCT" evidence="2">
    <location>
        <begin position="123"/>
        <end position="213"/>
    </location>
</feature>
<dbReference type="SUPFAM" id="SSF52113">
    <property type="entry name" value="BRCT domain"/>
    <property type="match status" value="2"/>
</dbReference>
<dbReference type="Pfam" id="PF16589">
    <property type="entry name" value="BRCT_2"/>
    <property type="match status" value="1"/>
</dbReference>
<evidence type="ECO:0000313" key="3">
    <source>
        <dbReference type="EnsemblMetazoa" id="tetur04g06280.1"/>
    </source>
</evidence>
<dbReference type="PANTHER" id="PTHR47667">
    <property type="entry name" value="REGULATOR OF TY1 TRANSPOSITION PROTEIN 107"/>
    <property type="match status" value="1"/>
</dbReference>
<dbReference type="SMART" id="SM00292">
    <property type="entry name" value="BRCT"/>
    <property type="match status" value="2"/>
</dbReference>
<dbReference type="AlphaFoldDB" id="T1K2T9"/>
<dbReference type="eggNOG" id="KOG2043">
    <property type="taxonomic scope" value="Eukaryota"/>
</dbReference>
<dbReference type="PANTHER" id="PTHR47667:SF1">
    <property type="entry name" value="REGULATOR OF TY1 TRANSPOSITION PROTEIN 107"/>
    <property type="match status" value="1"/>
</dbReference>
<dbReference type="Gene3D" id="3.40.50.10190">
    <property type="entry name" value="BRCT domain"/>
    <property type="match status" value="2"/>
</dbReference>
<dbReference type="CDD" id="cd17714">
    <property type="entry name" value="BRCT_PAXIP1_rpt1"/>
    <property type="match status" value="1"/>
</dbReference>
<evidence type="ECO:0000313" key="4">
    <source>
        <dbReference type="Proteomes" id="UP000015104"/>
    </source>
</evidence>
<dbReference type="EMBL" id="CAEY01001369">
    <property type="status" value="NOT_ANNOTATED_CDS"/>
    <property type="molecule type" value="Genomic_DNA"/>
</dbReference>
<dbReference type="CDD" id="cd17710">
    <property type="entry name" value="BRCT_PAXIP1_rpt2"/>
    <property type="match status" value="1"/>
</dbReference>
<protein>
    <recommendedName>
        <fullName evidence="2">BRCT domain-containing protein</fullName>
    </recommendedName>
</protein>
<dbReference type="EnsemblMetazoa" id="tetur04g06280.1">
    <property type="protein sequence ID" value="tetur04g06280.1"/>
    <property type="gene ID" value="tetur04g06280"/>
</dbReference>
<feature type="domain" description="BRCT" evidence="2">
    <location>
        <begin position="34"/>
        <end position="122"/>
    </location>
</feature>
<dbReference type="HOGENOM" id="CLU_698940_0_0_1"/>
<dbReference type="InterPro" id="IPR036420">
    <property type="entry name" value="BRCT_dom_sf"/>
</dbReference>
<dbReference type="Pfam" id="PF12738">
    <property type="entry name" value="PTCB-BRCT"/>
    <property type="match status" value="1"/>
</dbReference>
<organism evidence="3 4">
    <name type="scientific">Tetranychus urticae</name>
    <name type="common">Two-spotted spider mite</name>
    <dbReference type="NCBI Taxonomy" id="32264"/>
    <lineage>
        <taxon>Eukaryota</taxon>
        <taxon>Metazoa</taxon>
        <taxon>Ecdysozoa</taxon>
        <taxon>Arthropoda</taxon>
        <taxon>Chelicerata</taxon>
        <taxon>Arachnida</taxon>
        <taxon>Acari</taxon>
        <taxon>Acariformes</taxon>
        <taxon>Trombidiformes</taxon>
        <taxon>Prostigmata</taxon>
        <taxon>Eleutherengona</taxon>
        <taxon>Raphignathae</taxon>
        <taxon>Tetranychoidea</taxon>
        <taxon>Tetranychidae</taxon>
        <taxon>Tetranychus</taxon>
    </lineage>
</organism>
<reference evidence="3" key="2">
    <citation type="submission" date="2015-06" db="UniProtKB">
        <authorList>
            <consortium name="EnsemblMetazoa"/>
        </authorList>
    </citation>
    <scope>IDENTIFICATION</scope>
</reference>
<dbReference type="InterPro" id="IPR001357">
    <property type="entry name" value="BRCT_dom"/>
</dbReference>
<dbReference type="Proteomes" id="UP000015104">
    <property type="component" value="Unassembled WGS sequence"/>
</dbReference>
<dbReference type="STRING" id="32264.T1K2T9"/>
<evidence type="ECO:0000259" key="2">
    <source>
        <dbReference type="PROSITE" id="PS50172"/>
    </source>
</evidence>
<keyword evidence="4" id="KW-1185">Reference proteome</keyword>
<evidence type="ECO:0000256" key="1">
    <source>
        <dbReference type="SAM" id="MobiDB-lite"/>
    </source>
</evidence>
<accession>T1K2T9</accession>
<reference evidence="4" key="1">
    <citation type="submission" date="2011-08" db="EMBL/GenBank/DDBJ databases">
        <authorList>
            <person name="Rombauts S."/>
        </authorList>
    </citation>
    <scope>NUCLEOTIDE SEQUENCE</scope>
    <source>
        <strain evidence="4">London</strain>
    </source>
</reference>
<name>T1K2T9_TETUR</name>